<dbReference type="PROSITE" id="PS50862">
    <property type="entry name" value="AA_TRNA_LIGASE_II"/>
    <property type="match status" value="1"/>
</dbReference>
<dbReference type="InterPro" id="IPR004529">
    <property type="entry name" value="Phe-tRNA-synth_IIc_asu"/>
</dbReference>
<evidence type="ECO:0000256" key="6">
    <source>
        <dbReference type="ARBA" id="ARBA00022723"/>
    </source>
</evidence>
<dbReference type="GO" id="GO:0005737">
    <property type="term" value="C:cytoplasm"/>
    <property type="evidence" value="ECO:0007669"/>
    <property type="project" value="UniProtKB-SubCell"/>
</dbReference>
<dbReference type="GO" id="GO:0000049">
    <property type="term" value="F:tRNA binding"/>
    <property type="evidence" value="ECO:0007669"/>
    <property type="project" value="InterPro"/>
</dbReference>
<evidence type="ECO:0000256" key="2">
    <source>
        <dbReference type="ARBA" id="ARBA00010207"/>
    </source>
</evidence>
<dbReference type="EMBL" id="JACHGW010000005">
    <property type="protein sequence ID" value="MBB6053083.1"/>
    <property type="molecule type" value="Genomic_DNA"/>
</dbReference>
<keyword evidence="6 13" id="KW-0479">Metal-binding</keyword>
<dbReference type="EC" id="6.1.1.20" evidence="13"/>
<evidence type="ECO:0000256" key="12">
    <source>
        <dbReference type="ARBA" id="ARBA00049255"/>
    </source>
</evidence>
<keyword evidence="9 13" id="KW-0460">Magnesium</keyword>
<dbReference type="AlphaFoldDB" id="A0A7W9SW55"/>
<keyword evidence="16" id="KW-1185">Reference proteome</keyword>
<dbReference type="GO" id="GO:0006432">
    <property type="term" value="P:phenylalanyl-tRNA aminoacylation"/>
    <property type="evidence" value="ECO:0007669"/>
    <property type="project" value="UniProtKB-UniRule"/>
</dbReference>
<dbReference type="InterPro" id="IPR006195">
    <property type="entry name" value="aa-tRNA-synth_II"/>
</dbReference>
<dbReference type="Pfam" id="PF01409">
    <property type="entry name" value="tRNA-synt_2d"/>
    <property type="match status" value="1"/>
</dbReference>
<dbReference type="InterPro" id="IPR010978">
    <property type="entry name" value="tRNA-bd_arm"/>
</dbReference>
<evidence type="ECO:0000256" key="9">
    <source>
        <dbReference type="ARBA" id="ARBA00022842"/>
    </source>
</evidence>
<evidence type="ECO:0000256" key="4">
    <source>
        <dbReference type="ARBA" id="ARBA00022490"/>
    </source>
</evidence>
<dbReference type="PANTHER" id="PTHR11538">
    <property type="entry name" value="PHENYLALANYL-TRNA SYNTHETASE"/>
    <property type="match status" value="1"/>
</dbReference>
<dbReference type="Pfam" id="PF02912">
    <property type="entry name" value="Phe_tRNA-synt_N"/>
    <property type="match status" value="1"/>
</dbReference>
<evidence type="ECO:0000256" key="10">
    <source>
        <dbReference type="ARBA" id="ARBA00022917"/>
    </source>
</evidence>
<dbReference type="InterPro" id="IPR022911">
    <property type="entry name" value="Phe_tRNA_ligase_alpha1_bac"/>
</dbReference>
<keyword evidence="4 13" id="KW-0963">Cytoplasm</keyword>
<comment type="catalytic activity">
    <reaction evidence="12 13">
        <text>tRNA(Phe) + L-phenylalanine + ATP = L-phenylalanyl-tRNA(Phe) + AMP + diphosphate + H(+)</text>
        <dbReference type="Rhea" id="RHEA:19413"/>
        <dbReference type="Rhea" id="RHEA-COMP:9668"/>
        <dbReference type="Rhea" id="RHEA-COMP:9699"/>
        <dbReference type="ChEBI" id="CHEBI:15378"/>
        <dbReference type="ChEBI" id="CHEBI:30616"/>
        <dbReference type="ChEBI" id="CHEBI:33019"/>
        <dbReference type="ChEBI" id="CHEBI:58095"/>
        <dbReference type="ChEBI" id="CHEBI:78442"/>
        <dbReference type="ChEBI" id="CHEBI:78531"/>
        <dbReference type="ChEBI" id="CHEBI:456215"/>
        <dbReference type="EC" id="6.1.1.20"/>
    </reaction>
</comment>
<proteinExistence type="inferred from homology"/>
<dbReference type="RefSeq" id="WP_184203026.1">
    <property type="nucleotide sequence ID" value="NZ_JACHGW010000005.1"/>
</dbReference>
<sequence length="338" mass="37520">MTDELRQVEAEALAAIAEAQSTAALEEADIAYLGRKNGKLSGMMRQLGSLPVDQKPLFGQALNEAKGRVETALSERKAALAAAERALREQAEAIDVTLPGRGRTPGRLHPLTRTFADVKQVFLGLGFTFVDGPDVEDYLFNFDWLNYPQDHPAMDEQDTFYVEGGAPSGQPGAWLLRTHTTGSLQGRNFSNLPAVPFRMATMGRCFRRDAMDETHSHTFHQIDGFSVAEGISLADLKGVLAEIARGLFGPDAIVRFRPDFFPFVEPGVEVAVWWNNRWLELGGAGLIHPNILKRAGYDTEKYTGWAFGLGLDRMPMIRYGVKDLRLFLDNDLRFLGQF</sequence>
<protein>
    <recommendedName>
        <fullName evidence="13">Phenylalanine--tRNA ligase alpha subunit</fullName>
        <ecNumber evidence="13">6.1.1.20</ecNumber>
    </recommendedName>
    <alternativeName>
        <fullName evidence="13">Phenylalanyl-tRNA synthetase alpha subunit</fullName>
        <shortName evidence="13">PheRS</shortName>
    </alternativeName>
</protein>
<accession>A0A7W9SW55</accession>
<dbReference type="Gene3D" id="3.30.930.10">
    <property type="entry name" value="Bira Bifunctional Protein, Domain 2"/>
    <property type="match status" value="1"/>
</dbReference>
<keyword evidence="5 13" id="KW-0436">Ligase</keyword>
<dbReference type="GO" id="GO:0004826">
    <property type="term" value="F:phenylalanine-tRNA ligase activity"/>
    <property type="evidence" value="ECO:0007669"/>
    <property type="project" value="UniProtKB-UniRule"/>
</dbReference>
<organism evidence="15 16">
    <name type="scientific">Armatimonas rosea</name>
    <dbReference type="NCBI Taxonomy" id="685828"/>
    <lineage>
        <taxon>Bacteria</taxon>
        <taxon>Bacillati</taxon>
        <taxon>Armatimonadota</taxon>
        <taxon>Armatimonadia</taxon>
        <taxon>Armatimonadales</taxon>
        <taxon>Armatimonadaceae</taxon>
        <taxon>Armatimonas</taxon>
    </lineage>
</organism>
<dbReference type="InterPro" id="IPR004188">
    <property type="entry name" value="Phe-tRNA_ligase_II_N"/>
</dbReference>
<name>A0A7W9SW55_ARMRO</name>
<evidence type="ECO:0000256" key="13">
    <source>
        <dbReference type="HAMAP-Rule" id="MF_00281"/>
    </source>
</evidence>
<evidence type="ECO:0000313" key="16">
    <source>
        <dbReference type="Proteomes" id="UP000520814"/>
    </source>
</evidence>
<keyword evidence="11 13" id="KW-0030">Aminoacyl-tRNA synthetase</keyword>
<comment type="subcellular location">
    <subcellularLocation>
        <location evidence="1 13">Cytoplasm</location>
    </subcellularLocation>
</comment>
<dbReference type="PANTHER" id="PTHR11538:SF41">
    <property type="entry name" value="PHENYLALANINE--TRNA LIGASE, MITOCHONDRIAL"/>
    <property type="match status" value="1"/>
</dbReference>
<dbReference type="CDD" id="cd00496">
    <property type="entry name" value="PheRS_alpha_core"/>
    <property type="match status" value="1"/>
</dbReference>
<keyword evidence="7 13" id="KW-0547">Nucleotide-binding</keyword>
<gene>
    <name evidence="13" type="primary">pheS</name>
    <name evidence="15" type="ORF">HNQ39_004915</name>
</gene>
<dbReference type="SUPFAM" id="SSF55681">
    <property type="entry name" value="Class II aaRS and biotin synthetases"/>
    <property type="match status" value="1"/>
</dbReference>
<comment type="similarity">
    <text evidence="2 13">Belongs to the class-II aminoacyl-tRNA synthetase family. Phe-tRNA synthetase alpha subunit type 1 subfamily.</text>
</comment>
<comment type="cofactor">
    <cofactor evidence="13">
        <name>Mg(2+)</name>
        <dbReference type="ChEBI" id="CHEBI:18420"/>
    </cofactor>
    <text evidence="13">Binds 2 magnesium ions per tetramer.</text>
</comment>
<evidence type="ECO:0000256" key="5">
    <source>
        <dbReference type="ARBA" id="ARBA00022598"/>
    </source>
</evidence>
<dbReference type="SUPFAM" id="SSF46589">
    <property type="entry name" value="tRNA-binding arm"/>
    <property type="match status" value="1"/>
</dbReference>
<dbReference type="GO" id="GO:0005524">
    <property type="term" value="F:ATP binding"/>
    <property type="evidence" value="ECO:0007669"/>
    <property type="project" value="UniProtKB-UniRule"/>
</dbReference>
<dbReference type="GO" id="GO:0000287">
    <property type="term" value="F:magnesium ion binding"/>
    <property type="evidence" value="ECO:0007669"/>
    <property type="project" value="UniProtKB-UniRule"/>
</dbReference>
<dbReference type="Proteomes" id="UP000520814">
    <property type="component" value="Unassembled WGS sequence"/>
</dbReference>
<evidence type="ECO:0000259" key="14">
    <source>
        <dbReference type="PROSITE" id="PS50862"/>
    </source>
</evidence>
<feature type="domain" description="Aminoacyl-transfer RNA synthetases class-II family profile" evidence="14">
    <location>
        <begin position="118"/>
        <end position="317"/>
    </location>
</feature>
<keyword evidence="8 13" id="KW-0067">ATP-binding</keyword>
<dbReference type="HAMAP" id="MF_00281">
    <property type="entry name" value="Phe_tRNA_synth_alpha1"/>
    <property type="match status" value="1"/>
</dbReference>
<reference evidence="15 16" key="1">
    <citation type="submission" date="2020-08" db="EMBL/GenBank/DDBJ databases">
        <title>Genomic Encyclopedia of Type Strains, Phase IV (KMG-IV): sequencing the most valuable type-strain genomes for metagenomic binning, comparative biology and taxonomic classification.</title>
        <authorList>
            <person name="Goeker M."/>
        </authorList>
    </citation>
    <scope>NUCLEOTIDE SEQUENCE [LARGE SCALE GENOMIC DNA]</scope>
    <source>
        <strain evidence="15 16">DSM 23562</strain>
    </source>
</reference>
<evidence type="ECO:0000256" key="11">
    <source>
        <dbReference type="ARBA" id="ARBA00023146"/>
    </source>
</evidence>
<evidence type="ECO:0000256" key="7">
    <source>
        <dbReference type="ARBA" id="ARBA00022741"/>
    </source>
</evidence>
<evidence type="ECO:0000256" key="1">
    <source>
        <dbReference type="ARBA" id="ARBA00004496"/>
    </source>
</evidence>
<evidence type="ECO:0000313" key="15">
    <source>
        <dbReference type="EMBL" id="MBB6053083.1"/>
    </source>
</evidence>
<dbReference type="InterPro" id="IPR002319">
    <property type="entry name" value="Phenylalanyl-tRNA_Synthase"/>
</dbReference>
<keyword evidence="10 13" id="KW-0648">Protein biosynthesis</keyword>
<dbReference type="InterPro" id="IPR045864">
    <property type="entry name" value="aa-tRNA-synth_II/BPL/LPL"/>
</dbReference>
<comment type="subunit">
    <text evidence="3 13">Tetramer of two alpha and two beta subunits.</text>
</comment>
<evidence type="ECO:0000256" key="8">
    <source>
        <dbReference type="ARBA" id="ARBA00022840"/>
    </source>
</evidence>
<dbReference type="NCBIfam" id="TIGR00468">
    <property type="entry name" value="pheS"/>
    <property type="match status" value="1"/>
</dbReference>
<comment type="caution">
    <text evidence="15">The sequence shown here is derived from an EMBL/GenBank/DDBJ whole genome shotgun (WGS) entry which is preliminary data.</text>
</comment>
<feature type="binding site" evidence="13">
    <location>
        <position position="265"/>
    </location>
    <ligand>
        <name>Mg(2+)</name>
        <dbReference type="ChEBI" id="CHEBI:18420"/>
        <note>shared with beta subunit</note>
    </ligand>
</feature>
<evidence type="ECO:0000256" key="3">
    <source>
        <dbReference type="ARBA" id="ARBA00011209"/>
    </source>
</evidence>